<feature type="repeat" description="PPR" evidence="2">
    <location>
        <begin position="252"/>
        <end position="286"/>
    </location>
</feature>
<gene>
    <name evidence="3" type="ORF">V6N12_070576</name>
</gene>
<dbReference type="Proteomes" id="UP001472677">
    <property type="component" value="Unassembled WGS sequence"/>
</dbReference>
<feature type="repeat" description="PPR" evidence="2">
    <location>
        <begin position="555"/>
        <end position="589"/>
    </location>
</feature>
<evidence type="ECO:0000313" key="4">
    <source>
        <dbReference type="Proteomes" id="UP001472677"/>
    </source>
</evidence>
<dbReference type="InterPro" id="IPR002885">
    <property type="entry name" value="PPR_rpt"/>
</dbReference>
<comment type="caution">
    <text evidence="3">The sequence shown here is derived from an EMBL/GenBank/DDBJ whole genome shotgun (WGS) entry which is preliminary data.</text>
</comment>
<feature type="repeat" description="PPR" evidence="2">
    <location>
        <begin position="353"/>
        <end position="387"/>
    </location>
</feature>
<dbReference type="Pfam" id="PF13041">
    <property type="entry name" value="PPR_2"/>
    <property type="match status" value="3"/>
</dbReference>
<sequence length="658" mass="73267">MLSLTVFSPQLKLFQWPSFTTIQSPSFCHWTSKNESKNAKNQPQFSCFASKHSCFLPEFDDLTGISTSHKNPVADFRDISPPSVSRSDSSDELAVLLQSCTSARQVRRVHAIVLKRLKNPVTYVENNLISSYLRFGKLAEARKVFDKMAERNVVSWTAMINGYSKLGFDDEALRLFGDSISSGVQGNGKMFVCVMNLCSRRVDFELGRQINGCILKANLRNLIVDSAVVYFYTQCGELSKAFGVFHGMAEKDVVCWTAMITACSQQGYGKEAFSLFSRMLSDGFWPNEFTVCSVLKACGEKKALRSGRQLHGAIIKKMFKNDVFVGTSLVDMYAKCGEILDARVVFDGMRSRNTVTWTSIIAGYARKGLGEDAISLFRVMKRRNIIANNLTIVSILRACGSVMDLLMGKEVHAQIVKKAIQTNMYIGSTLVWFYCKCGEYDIASKVLQQMPLRDVVSWTAMISGCASLGHETEALEFLKEMMKEGVEPNSFTYSSALKACAKLGAVTKGKLIHSFANKTPALSNVFVGTALIHMYAKCGFVSEAFRVFDSMPERNLVSWKAMIMGYARNGLCQEALQLMYRMEAEGFEVDDYILATVLSACGDIELDEDPSSEILLEADFGAILTCNAMQCLRKDSLSRSESAKRSFMKRFKGHVFAS</sequence>
<evidence type="ECO:0000256" key="1">
    <source>
        <dbReference type="ARBA" id="ARBA00022737"/>
    </source>
</evidence>
<organism evidence="3 4">
    <name type="scientific">Hibiscus sabdariffa</name>
    <name type="common">roselle</name>
    <dbReference type="NCBI Taxonomy" id="183260"/>
    <lineage>
        <taxon>Eukaryota</taxon>
        <taxon>Viridiplantae</taxon>
        <taxon>Streptophyta</taxon>
        <taxon>Embryophyta</taxon>
        <taxon>Tracheophyta</taxon>
        <taxon>Spermatophyta</taxon>
        <taxon>Magnoliopsida</taxon>
        <taxon>eudicotyledons</taxon>
        <taxon>Gunneridae</taxon>
        <taxon>Pentapetalae</taxon>
        <taxon>rosids</taxon>
        <taxon>malvids</taxon>
        <taxon>Malvales</taxon>
        <taxon>Malvaceae</taxon>
        <taxon>Malvoideae</taxon>
        <taxon>Hibiscus</taxon>
    </lineage>
</organism>
<dbReference type="Gene3D" id="1.25.40.10">
    <property type="entry name" value="Tetratricopeptide repeat domain"/>
    <property type="match status" value="4"/>
</dbReference>
<dbReference type="InterPro" id="IPR046960">
    <property type="entry name" value="PPR_At4g14850-like_plant"/>
</dbReference>
<evidence type="ECO:0008006" key="5">
    <source>
        <dbReference type="Google" id="ProtNLM"/>
    </source>
</evidence>
<dbReference type="PANTHER" id="PTHR47926:SF411">
    <property type="entry name" value="PENTATRICOPEPTIDE REPEAT-CONTAINING PROTEIN"/>
    <property type="match status" value="1"/>
</dbReference>
<dbReference type="InterPro" id="IPR011990">
    <property type="entry name" value="TPR-like_helical_dom_sf"/>
</dbReference>
<feature type="repeat" description="PPR" evidence="2">
    <location>
        <begin position="454"/>
        <end position="488"/>
    </location>
</feature>
<dbReference type="EMBL" id="JBBPBM010000006">
    <property type="protein sequence ID" value="KAK8580296.1"/>
    <property type="molecule type" value="Genomic_DNA"/>
</dbReference>
<name>A0ABR2FHM8_9ROSI</name>
<dbReference type="NCBIfam" id="TIGR00756">
    <property type="entry name" value="PPR"/>
    <property type="match status" value="7"/>
</dbReference>
<feature type="repeat" description="PPR" evidence="2">
    <location>
        <begin position="524"/>
        <end position="554"/>
    </location>
</feature>
<keyword evidence="1" id="KW-0677">Repeat</keyword>
<dbReference type="PANTHER" id="PTHR47926">
    <property type="entry name" value="PENTATRICOPEPTIDE REPEAT-CONTAINING PROTEIN"/>
    <property type="match status" value="1"/>
</dbReference>
<keyword evidence="4" id="KW-1185">Reference proteome</keyword>
<proteinExistence type="predicted"/>
<evidence type="ECO:0000313" key="3">
    <source>
        <dbReference type="EMBL" id="KAK8580296.1"/>
    </source>
</evidence>
<reference evidence="3 4" key="1">
    <citation type="journal article" date="2024" name="G3 (Bethesda)">
        <title>Genome assembly of Hibiscus sabdariffa L. provides insights into metabolisms of medicinal natural products.</title>
        <authorList>
            <person name="Kim T."/>
        </authorList>
    </citation>
    <scope>NUCLEOTIDE SEQUENCE [LARGE SCALE GENOMIC DNA]</scope>
    <source>
        <strain evidence="3">TK-2024</strain>
        <tissue evidence="3">Old leaves</tissue>
    </source>
</reference>
<protein>
    <recommendedName>
        <fullName evidence="5">Pentatricopeptide repeat-containing protein</fullName>
    </recommendedName>
</protein>
<dbReference type="Pfam" id="PF01535">
    <property type="entry name" value="PPR"/>
    <property type="match status" value="4"/>
</dbReference>
<accession>A0ABR2FHM8</accession>
<dbReference type="PROSITE" id="PS51375">
    <property type="entry name" value="PPR"/>
    <property type="match status" value="6"/>
</dbReference>
<evidence type="ECO:0000256" key="2">
    <source>
        <dbReference type="PROSITE-ProRule" id="PRU00708"/>
    </source>
</evidence>
<feature type="repeat" description="PPR" evidence="2">
    <location>
        <begin position="152"/>
        <end position="186"/>
    </location>
</feature>